<accession>A0A0F8XP18</accession>
<feature type="non-terminal residue" evidence="2">
    <location>
        <position position="1"/>
    </location>
</feature>
<comment type="caution">
    <text evidence="2">The sequence shown here is derived from an EMBL/GenBank/DDBJ whole genome shotgun (WGS) entry which is preliminary data.</text>
</comment>
<name>A0A0F8XP18_9ZZZZ</name>
<dbReference type="AlphaFoldDB" id="A0A0F8XP18"/>
<dbReference type="InterPro" id="IPR037522">
    <property type="entry name" value="HD_GYP_dom"/>
</dbReference>
<organism evidence="2">
    <name type="scientific">marine sediment metagenome</name>
    <dbReference type="NCBI Taxonomy" id="412755"/>
    <lineage>
        <taxon>unclassified sequences</taxon>
        <taxon>metagenomes</taxon>
        <taxon>ecological metagenomes</taxon>
    </lineage>
</organism>
<dbReference type="PANTHER" id="PTHR45228">
    <property type="entry name" value="CYCLIC DI-GMP PHOSPHODIESTERASE TM_0186-RELATED"/>
    <property type="match status" value="1"/>
</dbReference>
<proteinExistence type="predicted"/>
<dbReference type="SUPFAM" id="SSF109604">
    <property type="entry name" value="HD-domain/PDEase-like"/>
    <property type="match status" value="1"/>
</dbReference>
<evidence type="ECO:0000259" key="1">
    <source>
        <dbReference type="PROSITE" id="PS51832"/>
    </source>
</evidence>
<dbReference type="EMBL" id="LAZR01061770">
    <property type="protein sequence ID" value="KKK62900.1"/>
    <property type="molecule type" value="Genomic_DNA"/>
</dbReference>
<dbReference type="PANTHER" id="PTHR45228:SF1">
    <property type="entry name" value="CYCLIC DI-GMP PHOSPHODIESTERASE TM_0186"/>
    <property type="match status" value="1"/>
</dbReference>
<dbReference type="PROSITE" id="PS51832">
    <property type="entry name" value="HD_GYP"/>
    <property type="match status" value="1"/>
</dbReference>
<protein>
    <recommendedName>
        <fullName evidence="1">HD-GYP domain-containing protein</fullName>
    </recommendedName>
</protein>
<dbReference type="CDD" id="cd00077">
    <property type="entry name" value="HDc"/>
    <property type="match status" value="1"/>
</dbReference>
<dbReference type="InterPro" id="IPR003607">
    <property type="entry name" value="HD/PDEase_dom"/>
</dbReference>
<dbReference type="Gene3D" id="1.10.3210.10">
    <property type="entry name" value="Hypothetical protein af1432"/>
    <property type="match status" value="1"/>
</dbReference>
<gene>
    <name evidence="2" type="ORF">LCGC14_2999690</name>
</gene>
<dbReference type="InterPro" id="IPR052020">
    <property type="entry name" value="Cyclic_di-GMP/3'3'-cGAMP_PDE"/>
</dbReference>
<dbReference type="Pfam" id="PF13487">
    <property type="entry name" value="HD_5"/>
    <property type="match status" value="1"/>
</dbReference>
<evidence type="ECO:0000313" key="2">
    <source>
        <dbReference type="EMBL" id="KKK62900.1"/>
    </source>
</evidence>
<feature type="domain" description="HD-GYP" evidence="1">
    <location>
        <begin position="1"/>
        <end position="124"/>
    </location>
</feature>
<reference evidence="2" key="1">
    <citation type="journal article" date="2015" name="Nature">
        <title>Complex archaea that bridge the gap between prokaryotes and eukaryotes.</title>
        <authorList>
            <person name="Spang A."/>
            <person name="Saw J.H."/>
            <person name="Jorgensen S.L."/>
            <person name="Zaremba-Niedzwiedzka K."/>
            <person name="Martijn J."/>
            <person name="Lind A.E."/>
            <person name="van Eijk R."/>
            <person name="Schleper C."/>
            <person name="Guy L."/>
            <person name="Ettema T.J."/>
        </authorList>
    </citation>
    <scope>NUCLEOTIDE SEQUENCE</scope>
</reference>
<sequence>PGPLTPDERRIVETHPLIGAEILRNPANELMQMARDIALHHHERWDGEGYPHKLAGTDIPLLARIVCLADVVDALATRRCYKEAYPIDKVLSIVREEDGRQFDPAVVKALWSVLDDVVAAYPSS</sequence>